<dbReference type="Proteomes" id="UP000030673">
    <property type="component" value="Unassembled WGS sequence"/>
</dbReference>
<evidence type="ECO:0000313" key="2">
    <source>
        <dbReference type="EMBL" id="EWC88683.1"/>
    </source>
</evidence>
<keyword evidence="1" id="KW-0472">Membrane</keyword>
<keyword evidence="1" id="KW-1133">Transmembrane helix</keyword>
<evidence type="ECO:0000313" key="3">
    <source>
        <dbReference type="Proteomes" id="UP000030673"/>
    </source>
</evidence>
<evidence type="ECO:0000256" key="1">
    <source>
        <dbReference type="SAM" id="Phobius"/>
    </source>
</evidence>
<gene>
    <name evidence="2" type="ORF">PFNF54_02527</name>
</gene>
<dbReference type="EMBL" id="KE123806">
    <property type="protein sequence ID" value="EWC88683.1"/>
    <property type="molecule type" value="Genomic_DNA"/>
</dbReference>
<keyword evidence="1" id="KW-0812">Transmembrane</keyword>
<organism evidence="2 3">
    <name type="scientific">Plasmodium falciparum (isolate NF54)</name>
    <dbReference type="NCBI Taxonomy" id="5843"/>
    <lineage>
        <taxon>Eukaryota</taxon>
        <taxon>Sar</taxon>
        <taxon>Alveolata</taxon>
        <taxon>Apicomplexa</taxon>
        <taxon>Aconoidasida</taxon>
        <taxon>Haemosporida</taxon>
        <taxon>Plasmodiidae</taxon>
        <taxon>Plasmodium</taxon>
        <taxon>Plasmodium (Laverania)</taxon>
    </lineage>
</organism>
<feature type="transmembrane region" description="Helical" evidence="1">
    <location>
        <begin position="55"/>
        <end position="71"/>
    </location>
</feature>
<feature type="transmembrane region" description="Helical" evidence="1">
    <location>
        <begin position="21"/>
        <end position="49"/>
    </location>
</feature>
<accession>W7JUP5</accession>
<reference evidence="2 3" key="1">
    <citation type="submission" date="2013-02" db="EMBL/GenBank/DDBJ databases">
        <title>The Genome Sequence of Plasmodium falciparum NF54.</title>
        <authorList>
            <consortium name="The Broad Institute Genome Sequencing Platform"/>
            <consortium name="The Broad Institute Genome Sequencing Center for Infectious Disease"/>
            <person name="Neafsey D."/>
            <person name="Cheeseman I."/>
            <person name="Volkman S."/>
            <person name="Adams J."/>
            <person name="Walker B."/>
            <person name="Young S.K."/>
            <person name="Zeng Q."/>
            <person name="Gargeya S."/>
            <person name="Fitzgerald M."/>
            <person name="Haas B."/>
            <person name="Abouelleil A."/>
            <person name="Alvarado L."/>
            <person name="Arachchi H.M."/>
            <person name="Berlin A.M."/>
            <person name="Chapman S.B."/>
            <person name="Dewar J."/>
            <person name="Goldberg J."/>
            <person name="Griggs A."/>
            <person name="Gujja S."/>
            <person name="Hansen M."/>
            <person name="Howarth C."/>
            <person name="Imamovic A."/>
            <person name="Larimer J."/>
            <person name="McCowan C."/>
            <person name="Murphy C."/>
            <person name="Neiman D."/>
            <person name="Pearson M."/>
            <person name="Priest M."/>
            <person name="Roberts A."/>
            <person name="Saif S."/>
            <person name="Shea T."/>
            <person name="Sisk P."/>
            <person name="Sykes S."/>
            <person name="Wortman J."/>
            <person name="Nusbaum C."/>
            <person name="Birren B."/>
        </authorList>
    </citation>
    <scope>NUCLEOTIDE SEQUENCE [LARGE SCALE GENOMIC DNA]</scope>
    <source>
        <strain evidence="2 3">NF54</strain>
    </source>
</reference>
<proteinExistence type="predicted"/>
<dbReference type="AlphaFoldDB" id="W7JUP5"/>
<dbReference type="OMA" id="FVYNIMF"/>
<sequence>MNSLRINKSKYFYKPKIYILYNMYIILLNCLIKSIPLNMIYIYIYYIYFKLYKNIFVYNIMFVFIMKHDWVNDKNYLKNIRGILRRSHEEWNISTLNF</sequence>
<keyword evidence="3" id="KW-1185">Reference proteome</keyword>
<protein>
    <submittedName>
        <fullName evidence="2">Uncharacterized protein</fullName>
    </submittedName>
</protein>
<name>W7JUP5_PLAFO</name>